<keyword evidence="2" id="KW-1185">Reference proteome</keyword>
<accession>A0ABS4JGE3</accession>
<sequence>MNVLTQLRVKYGVYCPTCKKELNIYQIALDKSIMFFKCTTCDIYYERRKGEEALTETLYPVLQNKTYFKNNPHIDSYHGWSSSLSFAPKWLVWLEFKLK</sequence>
<organism evidence="1 2">
    <name type="scientific">Paenibacillus shirakamiensis</name>
    <dbReference type="NCBI Taxonomy" id="1265935"/>
    <lineage>
        <taxon>Bacteria</taxon>
        <taxon>Bacillati</taxon>
        <taxon>Bacillota</taxon>
        <taxon>Bacilli</taxon>
        <taxon>Bacillales</taxon>
        <taxon>Paenibacillaceae</taxon>
        <taxon>Paenibacillus</taxon>
    </lineage>
</organism>
<dbReference type="Proteomes" id="UP001519288">
    <property type="component" value="Unassembled WGS sequence"/>
</dbReference>
<evidence type="ECO:0000313" key="1">
    <source>
        <dbReference type="EMBL" id="MBP2000782.1"/>
    </source>
</evidence>
<comment type="caution">
    <text evidence="1">The sequence shown here is derived from an EMBL/GenBank/DDBJ whole genome shotgun (WGS) entry which is preliminary data.</text>
</comment>
<gene>
    <name evidence="1" type="ORF">J2Z69_001813</name>
</gene>
<evidence type="ECO:0000313" key="2">
    <source>
        <dbReference type="Proteomes" id="UP001519288"/>
    </source>
</evidence>
<reference evidence="1 2" key="1">
    <citation type="submission" date="2021-03" db="EMBL/GenBank/DDBJ databases">
        <title>Genomic Encyclopedia of Type Strains, Phase IV (KMG-IV): sequencing the most valuable type-strain genomes for metagenomic binning, comparative biology and taxonomic classification.</title>
        <authorList>
            <person name="Goeker M."/>
        </authorList>
    </citation>
    <scope>NUCLEOTIDE SEQUENCE [LARGE SCALE GENOMIC DNA]</scope>
    <source>
        <strain evidence="1 2">DSM 26806</strain>
    </source>
</reference>
<protein>
    <submittedName>
        <fullName evidence="1">Transposase-like protein</fullName>
    </submittedName>
</protein>
<dbReference type="EMBL" id="JAGGLD010000002">
    <property type="protein sequence ID" value="MBP2000782.1"/>
    <property type="molecule type" value="Genomic_DNA"/>
</dbReference>
<proteinExistence type="predicted"/>
<name>A0ABS4JGE3_9BACL</name>